<name>A0A368H3B4_ANCCA</name>
<evidence type="ECO:0000313" key="2">
    <source>
        <dbReference type="Proteomes" id="UP000252519"/>
    </source>
</evidence>
<keyword evidence="2" id="KW-1185">Reference proteome</keyword>
<sequence>MYDSSIQAYLAEVIVPANNSELSVCLRIYKEMKGYGDLFLYEACIRKLLGYGISFGKIKILHKGTGWARDSRLTNSKWNNENDFMFHNWKERNKIFYASTPVPIVPGSVRYWSTWYNPIVGKLELDLCTPG</sequence>
<dbReference type="InterPro" id="IPR004988">
    <property type="entry name" value="DUF273"/>
</dbReference>
<protein>
    <submittedName>
        <fullName evidence="1">Uncharacterized protein</fullName>
    </submittedName>
</protein>
<evidence type="ECO:0000313" key="1">
    <source>
        <dbReference type="EMBL" id="RCN49760.1"/>
    </source>
</evidence>
<reference evidence="1 2" key="1">
    <citation type="submission" date="2014-10" db="EMBL/GenBank/DDBJ databases">
        <title>Draft genome of the hookworm Ancylostoma caninum.</title>
        <authorList>
            <person name="Mitreva M."/>
        </authorList>
    </citation>
    <scope>NUCLEOTIDE SEQUENCE [LARGE SCALE GENOMIC DNA]</scope>
    <source>
        <strain evidence="1 2">Baltimore</strain>
    </source>
</reference>
<proteinExistence type="predicted"/>
<dbReference type="Proteomes" id="UP000252519">
    <property type="component" value="Unassembled WGS sequence"/>
</dbReference>
<gene>
    <name evidence="1" type="ORF">ANCCAN_04217</name>
</gene>
<dbReference type="EMBL" id="JOJR01000030">
    <property type="protein sequence ID" value="RCN49760.1"/>
    <property type="molecule type" value="Genomic_DNA"/>
</dbReference>
<dbReference type="AlphaFoldDB" id="A0A368H3B4"/>
<comment type="caution">
    <text evidence="1">The sequence shown here is derived from an EMBL/GenBank/DDBJ whole genome shotgun (WGS) entry which is preliminary data.</text>
</comment>
<dbReference type="PANTHER" id="PTHR31562:SF9">
    <property type="entry name" value="GLYCOSYLTRANSFERASE FAMILY 8 PROTEIN"/>
    <property type="match status" value="1"/>
</dbReference>
<dbReference type="Pfam" id="PF03314">
    <property type="entry name" value="DUF273"/>
    <property type="match status" value="1"/>
</dbReference>
<dbReference type="OrthoDB" id="407658at2759"/>
<accession>A0A368H3B4</accession>
<dbReference type="PANTHER" id="PTHR31562">
    <property type="entry name" value="PROTEIN CBG18972"/>
    <property type="match status" value="1"/>
</dbReference>
<organism evidence="1 2">
    <name type="scientific">Ancylostoma caninum</name>
    <name type="common">Dog hookworm</name>
    <dbReference type="NCBI Taxonomy" id="29170"/>
    <lineage>
        <taxon>Eukaryota</taxon>
        <taxon>Metazoa</taxon>
        <taxon>Ecdysozoa</taxon>
        <taxon>Nematoda</taxon>
        <taxon>Chromadorea</taxon>
        <taxon>Rhabditida</taxon>
        <taxon>Rhabditina</taxon>
        <taxon>Rhabditomorpha</taxon>
        <taxon>Strongyloidea</taxon>
        <taxon>Ancylostomatidae</taxon>
        <taxon>Ancylostomatinae</taxon>
        <taxon>Ancylostoma</taxon>
    </lineage>
</organism>